<dbReference type="InterPro" id="IPR050577">
    <property type="entry name" value="MAPR/NEUFC/NENF-like"/>
</dbReference>
<reference evidence="3 4" key="1">
    <citation type="submission" date="2023-11" db="EMBL/GenBank/DDBJ databases">
        <authorList>
            <person name="Okamura Y."/>
        </authorList>
    </citation>
    <scope>NUCLEOTIDE SEQUENCE [LARGE SCALE GENOMIC DNA]</scope>
</reference>
<dbReference type="SMART" id="SM01117">
    <property type="entry name" value="Cyt-b5"/>
    <property type="match status" value="1"/>
</dbReference>
<dbReference type="SUPFAM" id="SSF55856">
    <property type="entry name" value="Cytochrome b5-like heme/steroid binding domain"/>
    <property type="match status" value="1"/>
</dbReference>
<dbReference type="Pfam" id="PF00173">
    <property type="entry name" value="Cyt-b5"/>
    <property type="match status" value="1"/>
</dbReference>
<gene>
    <name evidence="3" type="ORF">LNINA_LOCUS4887</name>
</gene>
<sequence length="256" mass="29465">MYSKFLNFRKLILSALLIVLVSVLLQRVYLKSSSNIPEVNETTKKLIYNKEELSKYDGVQSERLFLAVIGSIFDVTSGSKHYGKSSSYHYFIGKDGTRALVTGNFKDESEDKDHILDLKCDNIFSIMHWRKTFREKYSYVGKLEGRYYNSDGTETNYMRELKAKLKLCKEEKEKVEQENTEFPPCNVSWSEEEGTRVWCSKSSGGIVRNWVGVPRQMFTPGKDKPKCVCAQQETNMLKPYTGCLSTSAECFVKVEH</sequence>
<name>A0AAV1J9R5_9NEOP</name>
<proteinExistence type="inferred from homology"/>
<dbReference type="Gene3D" id="3.10.120.10">
    <property type="entry name" value="Cytochrome b5-like heme/steroid binding domain"/>
    <property type="match status" value="1"/>
</dbReference>
<dbReference type="InterPro" id="IPR001199">
    <property type="entry name" value="Cyt_B5-like_heme/steroid-bd"/>
</dbReference>
<feature type="domain" description="Cytochrome b5 heme-binding" evidence="2">
    <location>
        <begin position="48"/>
        <end position="144"/>
    </location>
</feature>
<organism evidence="3 4">
    <name type="scientific">Leptosia nina</name>
    <dbReference type="NCBI Taxonomy" id="320188"/>
    <lineage>
        <taxon>Eukaryota</taxon>
        <taxon>Metazoa</taxon>
        <taxon>Ecdysozoa</taxon>
        <taxon>Arthropoda</taxon>
        <taxon>Hexapoda</taxon>
        <taxon>Insecta</taxon>
        <taxon>Pterygota</taxon>
        <taxon>Neoptera</taxon>
        <taxon>Endopterygota</taxon>
        <taxon>Lepidoptera</taxon>
        <taxon>Glossata</taxon>
        <taxon>Ditrysia</taxon>
        <taxon>Papilionoidea</taxon>
        <taxon>Pieridae</taxon>
        <taxon>Pierinae</taxon>
        <taxon>Leptosia</taxon>
    </lineage>
</organism>
<comment type="similarity">
    <text evidence="1">Belongs to the cytochrome b5 family. MAPR subfamily.</text>
</comment>
<dbReference type="GO" id="GO:0016020">
    <property type="term" value="C:membrane"/>
    <property type="evidence" value="ECO:0007669"/>
    <property type="project" value="TreeGrafter"/>
</dbReference>
<dbReference type="GO" id="GO:0012505">
    <property type="term" value="C:endomembrane system"/>
    <property type="evidence" value="ECO:0007669"/>
    <property type="project" value="TreeGrafter"/>
</dbReference>
<accession>A0AAV1J9R5</accession>
<evidence type="ECO:0000256" key="1">
    <source>
        <dbReference type="ARBA" id="ARBA00038357"/>
    </source>
</evidence>
<dbReference type="PANTHER" id="PTHR10281">
    <property type="entry name" value="MEMBRANE-ASSOCIATED PROGESTERONE RECEPTOR COMPONENT-RELATED"/>
    <property type="match status" value="1"/>
</dbReference>
<dbReference type="EMBL" id="CAVLEF010000006">
    <property type="protein sequence ID" value="CAK1545206.1"/>
    <property type="molecule type" value="Genomic_DNA"/>
</dbReference>
<evidence type="ECO:0000259" key="2">
    <source>
        <dbReference type="SMART" id="SM01117"/>
    </source>
</evidence>
<evidence type="ECO:0000313" key="4">
    <source>
        <dbReference type="Proteomes" id="UP001497472"/>
    </source>
</evidence>
<dbReference type="Proteomes" id="UP001497472">
    <property type="component" value="Unassembled WGS sequence"/>
</dbReference>
<dbReference type="InterPro" id="IPR036400">
    <property type="entry name" value="Cyt_B5-like_heme/steroid_sf"/>
</dbReference>
<protein>
    <recommendedName>
        <fullName evidence="2">Cytochrome b5 heme-binding domain-containing protein</fullName>
    </recommendedName>
</protein>
<dbReference type="PANTHER" id="PTHR10281:SF4">
    <property type="entry name" value="NEUFERRICIN"/>
    <property type="match status" value="1"/>
</dbReference>
<comment type="caution">
    <text evidence="3">The sequence shown here is derived from an EMBL/GenBank/DDBJ whole genome shotgun (WGS) entry which is preliminary data.</text>
</comment>
<keyword evidence="4" id="KW-1185">Reference proteome</keyword>
<dbReference type="AlphaFoldDB" id="A0AAV1J9R5"/>
<evidence type="ECO:0000313" key="3">
    <source>
        <dbReference type="EMBL" id="CAK1545206.1"/>
    </source>
</evidence>